<feature type="chain" id="PRO_5014172259" description="PPM-type phosphatase domain-containing protein" evidence="3">
    <location>
        <begin position="23"/>
        <end position="1069"/>
    </location>
</feature>
<evidence type="ECO:0000259" key="5">
    <source>
        <dbReference type="Pfam" id="PF07495"/>
    </source>
</evidence>
<dbReference type="EMBL" id="PJNI01000009">
    <property type="protein sequence ID" value="PKR80491.1"/>
    <property type="molecule type" value="Genomic_DNA"/>
</dbReference>
<dbReference type="InterPro" id="IPR015943">
    <property type="entry name" value="WD40/YVTN_repeat-like_dom_sf"/>
</dbReference>
<reference evidence="6 7" key="1">
    <citation type="submission" date="2017-12" db="EMBL/GenBank/DDBJ databases">
        <title>The draft genome sequence of Brumimicrobium saltpan LHR20.</title>
        <authorList>
            <person name="Do Z.-J."/>
            <person name="Luo H.-R."/>
        </authorList>
    </citation>
    <scope>NUCLEOTIDE SEQUENCE [LARGE SCALE GENOMIC DNA]</scope>
    <source>
        <strain evidence="6 7">LHR20</strain>
    </source>
</reference>
<sequence length="1069" mass="122709">MKRLLKHLLLYVSIFPWLWANAQNEFPPITNFNADDYGHQFSPENIGICQDNRGVMYFGNTGNILTFDGNRWDSISVVPTRACYALHHSKKGNIYVGTLGDFGQLKPNKYGKYVYHSLIDSAFRKDYSFHEIWDIHETPDGIFFQSEEQIFLLKENKITALEMPSTAHTTFNVNQQLVARMRGIGLMTWKNKQWIKVENSEAIKDYGVFGIVPTQEKHIKIVITQELGLFKLNTKSNTLYPHPTAHDKQILSYILYGAKAIGDQKISLQTRGKGLIIINHEGKELYRIDNRMGLVSNDIERQFIDVDGNLWITTANGISLINQTSRLSYFSAKQGVHGGVEAILHDVYKDRELLYIGTNEGLFRLTQSHKKSIRIFEKIEGINYSVWDLSRHKNHLFISTSEGFFVADIEDAQLKITKINRENTNKSYLDQANNILVNAGMNGVSVYDLTTLTLLYRYKNELTTISGIEKQITEDGTNYWIGAIGQGVIKLKKTDHFDVELFMGTELGFPQDHILVPQILNKKVVLGSTQGVLSVDETEMDGETYTFFMPTTLGDSLLEGPIFDLHDEADRTWYSIDNQVGVFDKKKNTFTNRPFWGIKKGRINTLYRSSDAPYLWIGSSDGLIRYQIEGEIPFKNDFKAIISAVKNKANQTIFGGIHHEEFIPINMEYKKNYLNIEFSAPYFEDRQALEYTYWLKNYEKDWSAWSNKTKIELTNLPDGKYTFKVKARNVYHQESEIAEISFTILTPWYKTSYAILGYFIILLLLIYGIVKISLYRLKQQNKRLEVAVTERTHEIALKNTRLEEQKAEIIHQKTEIEDSINYAQRIQSAILPIKEEMLQKLGDAFVLFWPKDVVSGDFYWYYRQNDISVVVCADCTGHGVPGAFMSMIGVDKLNVCVQEKGITNPSEILSFLNQGIKTSLRQDETKNATRDGMDAAILTINHSTQRIQYAGANRPLWMMSNNEFSEIKATKVAVGGFTPADQVFELHEFNLINTTRFYMSSDGYADQFGGPKGKKFKIKKMKNLIIENHKRPMQEQQELLENTMKKWAEGHEQIDDICVIGLTIEKQNT</sequence>
<dbReference type="SUPFAM" id="SSF50998">
    <property type="entry name" value="Quinoprotein alcohol dehydrogenase-like"/>
    <property type="match status" value="1"/>
</dbReference>
<keyword evidence="1" id="KW-0378">Hydrolase</keyword>
<dbReference type="InterPro" id="IPR052016">
    <property type="entry name" value="Bact_Sigma-Reg"/>
</dbReference>
<evidence type="ECO:0008006" key="8">
    <source>
        <dbReference type="Google" id="ProtNLM"/>
    </source>
</evidence>
<evidence type="ECO:0000313" key="6">
    <source>
        <dbReference type="EMBL" id="PKR80491.1"/>
    </source>
</evidence>
<gene>
    <name evidence="6" type="ORF">CW751_08935</name>
</gene>
<comment type="caution">
    <text evidence="6">The sequence shown here is derived from an EMBL/GenBank/DDBJ whole genome shotgun (WGS) entry which is preliminary data.</text>
</comment>
<evidence type="ECO:0000313" key="7">
    <source>
        <dbReference type="Proteomes" id="UP000236654"/>
    </source>
</evidence>
<name>A0A2I0R1M5_9FLAO</name>
<feature type="domain" description="PPM-type phosphatase" evidence="4">
    <location>
        <begin position="869"/>
        <end position="1063"/>
    </location>
</feature>
<keyword evidence="7" id="KW-1185">Reference proteome</keyword>
<proteinExistence type="predicted"/>
<keyword evidence="3" id="KW-0732">Signal</keyword>
<protein>
    <recommendedName>
        <fullName evidence="8">PPM-type phosphatase domain-containing protein</fullName>
    </recommendedName>
</protein>
<dbReference type="OrthoDB" id="1090267at2"/>
<dbReference type="AlphaFoldDB" id="A0A2I0R1M5"/>
<dbReference type="PANTHER" id="PTHR43156">
    <property type="entry name" value="STAGE II SPORULATION PROTEIN E-RELATED"/>
    <property type="match status" value="1"/>
</dbReference>
<dbReference type="GO" id="GO:0016791">
    <property type="term" value="F:phosphatase activity"/>
    <property type="evidence" value="ECO:0007669"/>
    <property type="project" value="TreeGrafter"/>
</dbReference>
<dbReference type="InterPro" id="IPR001932">
    <property type="entry name" value="PPM-type_phosphatase-like_dom"/>
</dbReference>
<dbReference type="Pfam" id="PF07495">
    <property type="entry name" value="Y_Y_Y"/>
    <property type="match status" value="1"/>
</dbReference>
<feature type="signal peptide" evidence="3">
    <location>
        <begin position="1"/>
        <end position="22"/>
    </location>
</feature>
<feature type="domain" description="Two component regulator three Y" evidence="5">
    <location>
        <begin position="685"/>
        <end position="745"/>
    </location>
</feature>
<dbReference type="InterPro" id="IPR011047">
    <property type="entry name" value="Quinoprotein_ADH-like_sf"/>
</dbReference>
<dbReference type="Gene3D" id="2.60.40.10">
    <property type="entry name" value="Immunoglobulins"/>
    <property type="match status" value="1"/>
</dbReference>
<dbReference type="Pfam" id="PF07228">
    <property type="entry name" value="SpoIIE"/>
    <property type="match status" value="1"/>
</dbReference>
<dbReference type="InterPro" id="IPR003961">
    <property type="entry name" value="FN3_dom"/>
</dbReference>
<dbReference type="CDD" id="cd00063">
    <property type="entry name" value="FN3"/>
    <property type="match status" value="1"/>
</dbReference>
<feature type="transmembrane region" description="Helical" evidence="2">
    <location>
        <begin position="753"/>
        <end position="774"/>
    </location>
</feature>
<dbReference type="Gene3D" id="2.130.10.10">
    <property type="entry name" value="YVTN repeat-like/Quinoprotein amine dehydrogenase"/>
    <property type="match status" value="2"/>
</dbReference>
<evidence type="ECO:0000256" key="2">
    <source>
        <dbReference type="SAM" id="Phobius"/>
    </source>
</evidence>
<dbReference type="RefSeq" id="WP_101334661.1">
    <property type="nucleotide sequence ID" value="NZ_PJNI01000009.1"/>
</dbReference>
<organism evidence="6 7">
    <name type="scientific">Brumimicrobium salinarum</name>
    <dbReference type="NCBI Taxonomy" id="2058658"/>
    <lineage>
        <taxon>Bacteria</taxon>
        <taxon>Pseudomonadati</taxon>
        <taxon>Bacteroidota</taxon>
        <taxon>Flavobacteriia</taxon>
        <taxon>Flavobacteriales</taxon>
        <taxon>Crocinitomicaceae</taxon>
        <taxon>Brumimicrobium</taxon>
    </lineage>
</organism>
<dbReference type="PANTHER" id="PTHR43156:SF9">
    <property type="entry name" value="HAMP DOMAIN-CONTAINING PROTEIN"/>
    <property type="match status" value="1"/>
</dbReference>
<keyword evidence="2" id="KW-1133">Transmembrane helix</keyword>
<evidence type="ECO:0000259" key="4">
    <source>
        <dbReference type="Pfam" id="PF07228"/>
    </source>
</evidence>
<keyword evidence="2" id="KW-0812">Transmembrane</keyword>
<dbReference type="Gene3D" id="3.60.40.10">
    <property type="entry name" value="PPM-type phosphatase domain"/>
    <property type="match status" value="1"/>
</dbReference>
<dbReference type="InterPro" id="IPR036457">
    <property type="entry name" value="PPM-type-like_dom_sf"/>
</dbReference>
<evidence type="ECO:0000256" key="3">
    <source>
        <dbReference type="SAM" id="SignalP"/>
    </source>
</evidence>
<dbReference type="Proteomes" id="UP000236654">
    <property type="component" value="Unassembled WGS sequence"/>
</dbReference>
<keyword evidence="2" id="KW-0472">Membrane</keyword>
<dbReference type="InterPro" id="IPR011123">
    <property type="entry name" value="Y_Y_Y"/>
</dbReference>
<evidence type="ECO:0000256" key="1">
    <source>
        <dbReference type="ARBA" id="ARBA00022801"/>
    </source>
</evidence>
<accession>A0A2I0R1M5</accession>
<dbReference type="InterPro" id="IPR013783">
    <property type="entry name" value="Ig-like_fold"/>
</dbReference>